<proteinExistence type="predicted"/>
<dbReference type="EMBL" id="QYUO01000001">
    <property type="protein sequence ID" value="RJF97320.1"/>
    <property type="molecule type" value="Genomic_DNA"/>
</dbReference>
<comment type="caution">
    <text evidence="1">The sequence shown here is derived from an EMBL/GenBank/DDBJ whole genome shotgun (WGS) entry which is preliminary data.</text>
</comment>
<dbReference type="SUPFAM" id="SSF51905">
    <property type="entry name" value="FAD/NAD(P)-binding domain"/>
    <property type="match status" value="1"/>
</dbReference>
<name>A0A3A3FPD0_9BURK</name>
<dbReference type="RefSeq" id="WP_119767270.1">
    <property type="nucleotide sequence ID" value="NZ_QYUO01000001.1"/>
</dbReference>
<evidence type="ECO:0000313" key="1">
    <source>
        <dbReference type="EMBL" id="RJF97320.1"/>
    </source>
</evidence>
<dbReference type="Pfam" id="PF13450">
    <property type="entry name" value="NAD_binding_8"/>
    <property type="match status" value="1"/>
</dbReference>
<keyword evidence="2" id="KW-1185">Reference proteome</keyword>
<protein>
    <submittedName>
        <fullName evidence="1">NAD(P)/FAD-dependent oxidoreductase</fullName>
    </submittedName>
</protein>
<sequence>MQRRSFLLGAGAVAALGSVAGYWRWQEITPSIHMPGMQQGHFLRDLARDRRALPPPSYAIDTDVVILGSGIAGLTTAWKLRKEGHSDFVMVDGPQPYGNAAGGSHGDLAYPTGAHYLPLPTRDAFHVREMLHDLGILLRNPSAERPYYDERFILHAPQDRILFDGSWQEGLIPKDGVPQWELDEHERFFQAMAHLKATRGADGKPLFVLPSALSSSDPAWQALDRISFRQWLEQAGYKSPTLHWYLDYTCRDDYGTGYEQTSAWAGLHYSCSRDGLAENAATGEWLTWPGGLQPIASALSDKAGKQRKDASVATLKPNGKRVEVLCVEFVNGQPRSFLVHARKAVCAMPLFVAAGIVDAIRDYGFDPAAHMPAYAPWMVTNFLMRSFPREKAEAPLSWDNVVYQGKGLGYVVSTHQDIRVTPPEKTVFSAYMALSRHTPDDGRKWLDTASPDELLALAASDLEAAYGAEFGRYVEHADITLRPHAMCSPRPGFRSNAGLRALRETDGSVLFAHSDLSGFSVFEEAAWWGYRAALKLLG</sequence>
<evidence type="ECO:0000313" key="2">
    <source>
        <dbReference type="Proteomes" id="UP000265955"/>
    </source>
</evidence>
<dbReference type="Proteomes" id="UP000265955">
    <property type="component" value="Unassembled WGS sequence"/>
</dbReference>
<dbReference type="AlphaFoldDB" id="A0A3A3FPD0"/>
<accession>A0A3A3FPD0</accession>
<organism evidence="1 2">
    <name type="scientific">Noviherbaspirillum saxi</name>
    <dbReference type="NCBI Taxonomy" id="2320863"/>
    <lineage>
        <taxon>Bacteria</taxon>
        <taxon>Pseudomonadati</taxon>
        <taxon>Pseudomonadota</taxon>
        <taxon>Betaproteobacteria</taxon>
        <taxon>Burkholderiales</taxon>
        <taxon>Oxalobacteraceae</taxon>
        <taxon>Noviherbaspirillum</taxon>
    </lineage>
</organism>
<gene>
    <name evidence="1" type="ORF">D3871_01310</name>
</gene>
<dbReference type="Gene3D" id="3.50.50.60">
    <property type="entry name" value="FAD/NAD(P)-binding domain"/>
    <property type="match status" value="1"/>
</dbReference>
<reference evidence="2" key="1">
    <citation type="submission" date="2018-09" db="EMBL/GenBank/DDBJ databases">
        <authorList>
            <person name="Zhu H."/>
        </authorList>
    </citation>
    <scope>NUCLEOTIDE SEQUENCE [LARGE SCALE GENOMIC DNA]</scope>
    <source>
        <strain evidence="2">K1R23-30</strain>
    </source>
</reference>
<dbReference type="OrthoDB" id="127573at2"/>
<dbReference type="InterPro" id="IPR036188">
    <property type="entry name" value="FAD/NAD-bd_sf"/>
</dbReference>